<organism evidence="2 3">
    <name type="scientific">Vitis vinifera</name>
    <name type="common">Grape</name>
    <dbReference type="NCBI Taxonomy" id="29760"/>
    <lineage>
        <taxon>Eukaryota</taxon>
        <taxon>Viridiplantae</taxon>
        <taxon>Streptophyta</taxon>
        <taxon>Embryophyta</taxon>
        <taxon>Tracheophyta</taxon>
        <taxon>Spermatophyta</taxon>
        <taxon>Magnoliopsida</taxon>
        <taxon>eudicotyledons</taxon>
        <taxon>Gunneridae</taxon>
        <taxon>Pentapetalae</taxon>
        <taxon>rosids</taxon>
        <taxon>Vitales</taxon>
        <taxon>Vitaceae</taxon>
        <taxon>Viteae</taxon>
        <taxon>Vitis</taxon>
    </lineage>
</organism>
<feature type="region of interest" description="Disordered" evidence="1">
    <location>
        <begin position="1"/>
        <end position="51"/>
    </location>
</feature>
<reference evidence="2 3" key="1">
    <citation type="journal article" date="2018" name="PLoS Genet.">
        <title>Population sequencing reveals clonal diversity and ancestral inbreeding in the grapevine cultivar Chardonnay.</title>
        <authorList>
            <person name="Roach M.J."/>
            <person name="Johnson D.L."/>
            <person name="Bohlmann J."/>
            <person name="van Vuuren H.J."/>
            <person name="Jones S.J."/>
            <person name="Pretorius I.S."/>
            <person name="Schmidt S.A."/>
            <person name="Borneman A.R."/>
        </authorList>
    </citation>
    <scope>NUCLEOTIDE SEQUENCE [LARGE SCALE GENOMIC DNA]</scope>
    <source>
        <strain evidence="3">cv. Chardonnay</strain>
        <tissue evidence="2">Leaf</tissue>
    </source>
</reference>
<evidence type="ECO:0000256" key="1">
    <source>
        <dbReference type="SAM" id="MobiDB-lite"/>
    </source>
</evidence>
<evidence type="ECO:0000313" key="2">
    <source>
        <dbReference type="EMBL" id="RVW29860.1"/>
    </source>
</evidence>
<proteinExistence type="predicted"/>
<dbReference type="AlphaFoldDB" id="A0A438D2Z9"/>
<dbReference type="EMBL" id="QGNW01001824">
    <property type="protein sequence ID" value="RVW29860.1"/>
    <property type="molecule type" value="Genomic_DNA"/>
</dbReference>
<evidence type="ECO:0000313" key="3">
    <source>
        <dbReference type="Proteomes" id="UP000288805"/>
    </source>
</evidence>
<gene>
    <name evidence="2" type="ORF">CK203_087414</name>
</gene>
<name>A0A438D2Z9_VITVI</name>
<comment type="caution">
    <text evidence="2">The sequence shown here is derived from an EMBL/GenBank/DDBJ whole genome shotgun (WGS) entry which is preliminary data.</text>
</comment>
<dbReference type="Proteomes" id="UP000288805">
    <property type="component" value="Unassembled WGS sequence"/>
</dbReference>
<accession>A0A438D2Z9</accession>
<protein>
    <submittedName>
        <fullName evidence="2">Uncharacterized protein</fullName>
    </submittedName>
</protein>
<sequence length="140" mass="15089">MEAPAILVPQPDVMGPSSVSTVEEEAGPALEGASDGTAPTDEVPDQKDTSAPAFPSSWDEMVEMLKHVPCFIDLGFLSARLSLQSLASNNFRIILCLKLQKCEDLRSRLERSEAGLAVARTVVAEGAEALKKAEEEKEEF</sequence>